<reference evidence="1 2" key="1">
    <citation type="submission" date="2023-07" db="EMBL/GenBank/DDBJ databases">
        <title>Genomic Encyclopedia of Type Strains, Phase IV (KMG-IV): sequencing the most valuable type-strain genomes for metagenomic binning, comparative biology and taxonomic classification.</title>
        <authorList>
            <person name="Goeker M."/>
        </authorList>
    </citation>
    <scope>NUCLEOTIDE SEQUENCE [LARGE SCALE GENOMIC DNA]</scope>
    <source>
        <strain evidence="1 2">B6-8</strain>
    </source>
</reference>
<comment type="caution">
    <text evidence="1">The sequence shown here is derived from an EMBL/GenBank/DDBJ whole genome shotgun (WGS) entry which is preliminary data.</text>
</comment>
<name>A0ABU0H432_9HYPH</name>
<organism evidence="1 2">
    <name type="scientific">Kaistia dalseonensis</name>
    <dbReference type="NCBI Taxonomy" id="410840"/>
    <lineage>
        <taxon>Bacteria</taxon>
        <taxon>Pseudomonadati</taxon>
        <taxon>Pseudomonadota</taxon>
        <taxon>Alphaproteobacteria</taxon>
        <taxon>Hyphomicrobiales</taxon>
        <taxon>Kaistiaceae</taxon>
        <taxon>Kaistia</taxon>
    </lineage>
</organism>
<dbReference type="EMBL" id="JAUSVO010000002">
    <property type="protein sequence ID" value="MDQ0437061.1"/>
    <property type="molecule type" value="Genomic_DNA"/>
</dbReference>
<accession>A0ABU0H432</accession>
<evidence type="ECO:0000313" key="2">
    <source>
        <dbReference type="Proteomes" id="UP001241603"/>
    </source>
</evidence>
<sequence>MSDDNFADVRLPADFTPEALARMREIAKIVRSNVANTKRTLDEFAEPAPVLDLHLRRR</sequence>
<dbReference type="RefSeq" id="WP_266347998.1">
    <property type="nucleotide sequence ID" value="NZ_JAPKNG010000002.1"/>
</dbReference>
<proteinExistence type="predicted"/>
<keyword evidence="2" id="KW-1185">Reference proteome</keyword>
<gene>
    <name evidence="1" type="ORF">QO014_001446</name>
</gene>
<dbReference type="Proteomes" id="UP001241603">
    <property type="component" value="Unassembled WGS sequence"/>
</dbReference>
<protein>
    <submittedName>
        <fullName evidence="1">Uncharacterized protein</fullName>
    </submittedName>
</protein>
<evidence type="ECO:0000313" key="1">
    <source>
        <dbReference type="EMBL" id="MDQ0437061.1"/>
    </source>
</evidence>